<evidence type="ECO:0000313" key="2">
    <source>
        <dbReference type="Proteomes" id="UP001415857"/>
    </source>
</evidence>
<organism evidence="1 2">
    <name type="scientific">Liquidambar formosana</name>
    <name type="common">Formosan gum</name>
    <dbReference type="NCBI Taxonomy" id="63359"/>
    <lineage>
        <taxon>Eukaryota</taxon>
        <taxon>Viridiplantae</taxon>
        <taxon>Streptophyta</taxon>
        <taxon>Embryophyta</taxon>
        <taxon>Tracheophyta</taxon>
        <taxon>Spermatophyta</taxon>
        <taxon>Magnoliopsida</taxon>
        <taxon>eudicotyledons</taxon>
        <taxon>Gunneridae</taxon>
        <taxon>Pentapetalae</taxon>
        <taxon>Saxifragales</taxon>
        <taxon>Altingiaceae</taxon>
        <taxon>Liquidambar</taxon>
    </lineage>
</organism>
<accession>A0AAP0RN25</accession>
<evidence type="ECO:0000313" key="1">
    <source>
        <dbReference type="EMBL" id="KAK9280938.1"/>
    </source>
</evidence>
<sequence>MAIITVHHMTVAFGILDLYRKAAHPVQHRAVWVDSTFHIPIRQGLSASVSCRMDLRCLLQSAYLPLLLVSCTRTSKRGQVGHTRDVGNSNGDVKVQENTAVNGGFSKTPIEKSELNV</sequence>
<name>A0AAP0RN25_LIQFO</name>
<comment type="caution">
    <text evidence="1">The sequence shown here is derived from an EMBL/GenBank/DDBJ whole genome shotgun (WGS) entry which is preliminary data.</text>
</comment>
<gene>
    <name evidence="1" type="ORF">L1049_003829</name>
</gene>
<reference evidence="1 2" key="1">
    <citation type="journal article" date="2024" name="Plant J.">
        <title>Genome sequences and population genomics reveal climatic adaptation and genomic divergence between two closely related sweetgum species.</title>
        <authorList>
            <person name="Xu W.Q."/>
            <person name="Ren C.Q."/>
            <person name="Zhang X.Y."/>
            <person name="Comes H.P."/>
            <person name="Liu X.H."/>
            <person name="Li Y.G."/>
            <person name="Kettle C.J."/>
            <person name="Jalonen R."/>
            <person name="Gaisberger H."/>
            <person name="Ma Y.Z."/>
            <person name="Qiu Y.X."/>
        </authorList>
    </citation>
    <scope>NUCLEOTIDE SEQUENCE [LARGE SCALE GENOMIC DNA]</scope>
    <source>
        <strain evidence="1">Hangzhou</strain>
    </source>
</reference>
<dbReference type="AlphaFoldDB" id="A0AAP0RN25"/>
<dbReference type="EMBL" id="JBBPBK010000007">
    <property type="protein sequence ID" value="KAK9280938.1"/>
    <property type="molecule type" value="Genomic_DNA"/>
</dbReference>
<keyword evidence="2" id="KW-1185">Reference proteome</keyword>
<dbReference type="Proteomes" id="UP001415857">
    <property type="component" value="Unassembled WGS sequence"/>
</dbReference>
<protein>
    <submittedName>
        <fullName evidence="1">Uncharacterized protein</fullName>
    </submittedName>
</protein>
<proteinExistence type="predicted"/>